<evidence type="ECO:0000313" key="2">
    <source>
        <dbReference type="Proteomes" id="UP000294200"/>
    </source>
</evidence>
<dbReference type="Proteomes" id="UP000294200">
    <property type="component" value="Unassembled WGS sequence"/>
</dbReference>
<dbReference type="EMBL" id="MWML01000013">
    <property type="protein sequence ID" value="TCG09353.1"/>
    <property type="molecule type" value="Genomic_DNA"/>
</dbReference>
<protein>
    <recommendedName>
        <fullName evidence="3">DUF4043 domain-containing protein</fullName>
    </recommendedName>
</protein>
<keyword evidence="2" id="KW-1185">Reference proteome</keyword>
<gene>
    <name evidence="1" type="ORF">BZM27_06010</name>
</gene>
<comment type="caution">
    <text evidence="1">The sequence shown here is derived from an EMBL/GenBank/DDBJ whole genome shotgun (WGS) entry which is preliminary data.</text>
</comment>
<evidence type="ECO:0008006" key="3">
    <source>
        <dbReference type="Google" id="ProtNLM"/>
    </source>
</evidence>
<sequence length="453" mass="47734">MALNNLPAALQSVIQTGFLEHQFGLPLKAKLGFRAIADRVPFTANIGETITKTRTGLLQAVTTPMAPAANSDITSGLTPQNYSIEQYILSVAQYAANMQLNIVTQKVAISDLFLRNAYALGEQAFRSVDTIAQQALFNTYLGGNTRVRTTLGAPAATINVDDIRGFQQTLNSAGQVVAVSGSNPVNVTVGSNVYSLTGFAADGSNVSTTPGGVSGTLTFSGNVTVADGTALNAVVSAVAPYVIRPSLTSNNTMAATTAAISATNDINSGRLTMQMVLQAKATMQANAVPVVDATGMYHLYVDPMQATGLYADPAFQQFFRGQITSEEYRQGVIAEMLGVRIEETNLNPVQTLAGVGTVRRGLLVGQGALVEGQFTNEAYSEALATVDKDELITIIEGIAHVTREPLDALKQVVTQTWSYIGGFVVPTDVTTNPNTIPTATNSAAKRGIMLESL</sequence>
<accession>A0A4R0XFQ5</accession>
<reference evidence="1 2" key="1">
    <citation type="submission" date="2017-02" db="EMBL/GenBank/DDBJ databases">
        <title>Paraburkholderia sophoroidis sp. nov. and Paraburkholderia steynii sp. nov. rhizobial symbionts of the fynbos legume Hypocalyptus sophoroides.</title>
        <authorList>
            <person name="Steenkamp E.T."/>
            <person name="Beukes C.W."/>
            <person name="Van Zyl E."/>
            <person name="Avontuur J."/>
            <person name="Chan W.Y."/>
            <person name="Hassen A."/>
            <person name="Palmer M."/>
            <person name="Mthombeni L."/>
            <person name="Phalane F."/>
            <person name="Sereme K."/>
            <person name="Venter S.N."/>
        </authorList>
    </citation>
    <scope>NUCLEOTIDE SEQUENCE [LARGE SCALE GENOMIC DNA]</scope>
    <source>
        <strain evidence="1 2">HC1.1ba</strain>
    </source>
</reference>
<name>A0A4R0XFQ5_9BURK</name>
<evidence type="ECO:0000313" key="1">
    <source>
        <dbReference type="EMBL" id="TCG09353.1"/>
    </source>
</evidence>
<proteinExistence type="predicted"/>
<organism evidence="1 2">
    <name type="scientific">Paraburkholderia steynii</name>
    <dbReference type="NCBI Taxonomy" id="1245441"/>
    <lineage>
        <taxon>Bacteria</taxon>
        <taxon>Pseudomonadati</taxon>
        <taxon>Pseudomonadota</taxon>
        <taxon>Betaproteobacteria</taxon>
        <taxon>Burkholderiales</taxon>
        <taxon>Burkholderiaceae</taxon>
        <taxon>Paraburkholderia</taxon>
    </lineage>
</organism>
<dbReference type="AlphaFoldDB" id="A0A4R0XFQ5"/>